<dbReference type="RefSeq" id="XP_003043710.1">
    <property type="nucleotide sequence ID" value="XM_003043664.1"/>
</dbReference>
<proteinExistence type="predicted"/>
<sequence>MSSNIKQVSTKDLNDVAAVVQVYIDGLRKGDNDLLKTAFHKDATMYDIQGRCDILDMTPTTAVVRISLENDASGGRYFDHHTLLKMKDKWEIITKTFHMYNVCLFPARRSEIKMKVSNV</sequence>
<dbReference type="HOGENOM" id="CLU_136595_1_0_1"/>
<dbReference type="VEuPathDB" id="FungiDB:NECHADRAFT_84378"/>
<evidence type="ECO:0000313" key="2">
    <source>
        <dbReference type="Proteomes" id="UP000005206"/>
    </source>
</evidence>
<evidence type="ECO:0000313" key="1">
    <source>
        <dbReference type="EMBL" id="EEU37997.1"/>
    </source>
</evidence>
<dbReference type="KEGG" id="nhe:NECHADRAFT_84378"/>
<dbReference type="InterPro" id="IPR032710">
    <property type="entry name" value="NTF2-like_dom_sf"/>
</dbReference>
<dbReference type="Pfam" id="PF12893">
    <property type="entry name" value="Lumazine_bd_2"/>
    <property type="match status" value="2"/>
</dbReference>
<dbReference type="Proteomes" id="UP000005206">
    <property type="component" value="Chromosome 9"/>
</dbReference>
<dbReference type="AlphaFoldDB" id="C7ZCY0"/>
<reference evidence="1 2" key="1">
    <citation type="journal article" date="2009" name="PLoS Genet.">
        <title>The genome of Nectria haematococca: contribution of supernumerary chromosomes to gene expansion.</title>
        <authorList>
            <person name="Coleman J.J."/>
            <person name="Rounsley S.D."/>
            <person name="Rodriguez-Carres M."/>
            <person name="Kuo A."/>
            <person name="Wasmann C.C."/>
            <person name="Grimwood J."/>
            <person name="Schmutz J."/>
            <person name="Taga M."/>
            <person name="White G.J."/>
            <person name="Zhou S."/>
            <person name="Schwartz D.C."/>
            <person name="Freitag M."/>
            <person name="Ma L.J."/>
            <person name="Danchin E.G."/>
            <person name="Henrissat B."/>
            <person name="Coutinho P.M."/>
            <person name="Nelson D.R."/>
            <person name="Straney D."/>
            <person name="Napoli C.A."/>
            <person name="Barker B.M."/>
            <person name="Gribskov M."/>
            <person name="Rep M."/>
            <person name="Kroken S."/>
            <person name="Molnar I."/>
            <person name="Rensing C."/>
            <person name="Kennell J.C."/>
            <person name="Zamora J."/>
            <person name="Farman M.L."/>
            <person name="Selker E.U."/>
            <person name="Salamov A."/>
            <person name="Shapiro H."/>
            <person name="Pangilinan J."/>
            <person name="Lindquist E."/>
            <person name="Lamers C."/>
            <person name="Grigoriev I.V."/>
            <person name="Geiser D.M."/>
            <person name="Covert S.F."/>
            <person name="Temporini E."/>
            <person name="Vanetten H.D."/>
        </authorList>
    </citation>
    <scope>NUCLEOTIDE SEQUENCE [LARGE SCALE GENOMIC DNA]</scope>
    <source>
        <strain evidence="2">ATCC MYA-4622 / CBS 123669 / FGSC 9596 / NRRL 45880 / 77-13-4</strain>
    </source>
</reference>
<organism evidence="1 2">
    <name type="scientific">Fusarium vanettenii (strain ATCC MYA-4622 / CBS 123669 / FGSC 9596 / NRRL 45880 / 77-13-4)</name>
    <name type="common">Fusarium solani subsp. pisi</name>
    <dbReference type="NCBI Taxonomy" id="660122"/>
    <lineage>
        <taxon>Eukaryota</taxon>
        <taxon>Fungi</taxon>
        <taxon>Dikarya</taxon>
        <taxon>Ascomycota</taxon>
        <taxon>Pezizomycotina</taxon>
        <taxon>Sordariomycetes</taxon>
        <taxon>Hypocreomycetidae</taxon>
        <taxon>Hypocreales</taxon>
        <taxon>Nectriaceae</taxon>
        <taxon>Fusarium</taxon>
        <taxon>Fusarium solani species complex</taxon>
        <taxon>Fusarium vanettenii</taxon>
    </lineage>
</organism>
<dbReference type="OMA" id="MYGFTNG"/>
<dbReference type="InParanoid" id="C7ZCY0"/>
<dbReference type="OrthoDB" id="10441727at2759"/>
<gene>
    <name evidence="1" type="ORF">NECHADRAFT_84378</name>
</gene>
<protein>
    <submittedName>
        <fullName evidence="1">Uncharacterized protein</fullName>
    </submittedName>
</protein>
<dbReference type="SUPFAM" id="SSF54427">
    <property type="entry name" value="NTF2-like"/>
    <property type="match status" value="1"/>
</dbReference>
<accession>C7ZCY0</accession>
<dbReference type="Gene3D" id="3.10.450.50">
    <property type="match status" value="2"/>
</dbReference>
<dbReference type="InterPro" id="IPR039437">
    <property type="entry name" value="FrzH/put_lumazine-bd"/>
</dbReference>
<dbReference type="EMBL" id="GG698919">
    <property type="protein sequence ID" value="EEU37997.1"/>
    <property type="molecule type" value="Genomic_DNA"/>
</dbReference>
<dbReference type="GeneID" id="9670199"/>
<keyword evidence="2" id="KW-1185">Reference proteome</keyword>
<name>C7ZCY0_FUSV7</name>